<proteinExistence type="predicted"/>
<dbReference type="PANTHER" id="PTHR34203">
    <property type="entry name" value="METHYLTRANSFERASE, FKBM FAMILY PROTEIN"/>
    <property type="match status" value="1"/>
</dbReference>
<organism evidence="2 3">
    <name type="scientific">Tigriopus californicus</name>
    <name type="common">Marine copepod</name>
    <dbReference type="NCBI Taxonomy" id="6832"/>
    <lineage>
        <taxon>Eukaryota</taxon>
        <taxon>Metazoa</taxon>
        <taxon>Ecdysozoa</taxon>
        <taxon>Arthropoda</taxon>
        <taxon>Crustacea</taxon>
        <taxon>Multicrustacea</taxon>
        <taxon>Hexanauplia</taxon>
        <taxon>Copepoda</taxon>
        <taxon>Harpacticoida</taxon>
        <taxon>Harpacticidae</taxon>
        <taxon>Tigriopus</taxon>
    </lineage>
</organism>
<evidence type="ECO:0000313" key="3">
    <source>
        <dbReference type="Proteomes" id="UP000318571"/>
    </source>
</evidence>
<dbReference type="InterPro" id="IPR029063">
    <property type="entry name" value="SAM-dependent_MTases_sf"/>
</dbReference>
<dbReference type="OMA" id="ANEDIWV"/>
<dbReference type="PANTHER" id="PTHR34203:SF15">
    <property type="entry name" value="SLL1173 PROTEIN"/>
    <property type="match status" value="1"/>
</dbReference>
<keyword evidence="3" id="KW-1185">Reference proteome</keyword>
<evidence type="ECO:0000259" key="1">
    <source>
        <dbReference type="Pfam" id="PF05050"/>
    </source>
</evidence>
<feature type="domain" description="Methyltransferase FkbM" evidence="1">
    <location>
        <begin position="13"/>
        <end position="194"/>
    </location>
</feature>
<evidence type="ECO:0000313" key="2">
    <source>
        <dbReference type="EMBL" id="TRY79951.1"/>
    </source>
</evidence>
<dbReference type="EMBL" id="VCGU01000002">
    <property type="protein sequence ID" value="TRY79951.1"/>
    <property type="molecule type" value="Genomic_DNA"/>
</dbReference>
<sequence length="246" mass="27906">MLQAYGKDSILLDVGANIGSHLLFAAAKGHSVWGVEPQTINLVKMYQAALMDATNSRITFLQNTLDKDYLKVYIKQTLGNIGGSYVMNEAGGDSSLEQIQSVLLSDVIKHIQFNKRQTENLTIIMKVDIESYECRAFLGSPLVLNSTHSGFYIPYVVMEWTYAQGKQPPYKYPAACPRKSVVHMTNLFTANGYIPFSKNRIMLNPNTSDTWKADVIWQHKNAHQLFFDKGRYLLRQTTQTKREDAR</sequence>
<name>A0A553PQK7_TIGCA</name>
<dbReference type="Gene3D" id="3.40.50.150">
    <property type="entry name" value="Vaccinia Virus protein VP39"/>
    <property type="match status" value="1"/>
</dbReference>
<protein>
    <recommendedName>
        <fullName evidence="1">Methyltransferase FkbM domain-containing protein</fullName>
    </recommendedName>
</protein>
<dbReference type="InterPro" id="IPR006342">
    <property type="entry name" value="FkbM_mtfrase"/>
</dbReference>
<reference evidence="2 3" key="1">
    <citation type="journal article" date="2018" name="Nat. Ecol. Evol.">
        <title>Genomic signatures of mitonuclear coevolution across populations of Tigriopus californicus.</title>
        <authorList>
            <person name="Barreto F.S."/>
            <person name="Watson E.T."/>
            <person name="Lima T.G."/>
            <person name="Willett C.S."/>
            <person name="Edmands S."/>
            <person name="Li W."/>
            <person name="Burton R.S."/>
        </authorList>
    </citation>
    <scope>NUCLEOTIDE SEQUENCE [LARGE SCALE GENOMIC DNA]</scope>
    <source>
        <strain evidence="2 3">San Diego</strain>
    </source>
</reference>
<accession>A0A553PQK7</accession>
<gene>
    <name evidence="2" type="ORF">TCAL_06553</name>
</gene>
<dbReference type="OrthoDB" id="6355747at2759"/>
<dbReference type="Pfam" id="PF05050">
    <property type="entry name" value="Methyltransf_21"/>
    <property type="match status" value="1"/>
</dbReference>
<dbReference type="SUPFAM" id="SSF53335">
    <property type="entry name" value="S-adenosyl-L-methionine-dependent methyltransferases"/>
    <property type="match status" value="1"/>
</dbReference>
<dbReference type="AlphaFoldDB" id="A0A553PQK7"/>
<dbReference type="InterPro" id="IPR052514">
    <property type="entry name" value="SAM-dependent_MTase"/>
</dbReference>
<comment type="caution">
    <text evidence="2">The sequence shown here is derived from an EMBL/GenBank/DDBJ whole genome shotgun (WGS) entry which is preliminary data.</text>
</comment>
<dbReference type="Proteomes" id="UP000318571">
    <property type="component" value="Chromosome 6"/>
</dbReference>